<evidence type="ECO:0000256" key="1">
    <source>
        <dbReference type="SAM" id="Phobius"/>
    </source>
</evidence>
<keyword evidence="1" id="KW-0812">Transmembrane</keyword>
<comment type="caution">
    <text evidence="2">The sequence shown here is derived from an EMBL/GenBank/DDBJ whole genome shotgun (WGS) entry which is preliminary data.</text>
</comment>
<dbReference type="RefSeq" id="WP_136899173.1">
    <property type="nucleotide sequence ID" value="NZ_SUME01000001.1"/>
</dbReference>
<dbReference type="OrthoDB" id="9803832at2"/>
<dbReference type="AlphaFoldDB" id="A0A4U0P631"/>
<feature type="transmembrane region" description="Helical" evidence="1">
    <location>
        <begin position="58"/>
        <end position="75"/>
    </location>
</feature>
<gene>
    <name evidence="2" type="ORF">FAZ15_00775</name>
</gene>
<proteinExistence type="predicted"/>
<keyword evidence="1" id="KW-0472">Membrane</keyword>
<feature type="transmembrane region" description="Helical" evidence="1">
    <location>
        <begin position="82"/>
        <end position="100"/>
    </location>
</feature>
<evidence type="ECO:0000313" key="2">
    <source>
        <dbReference type="EMBL" id="TJZ62875.1"/>
    </source>
</evidence>
<accession>A0A4U0P631</accession>
<organism evidence="2 3">
    <name type="scientific">Sphingobacterium olei</name>
    <dbReference type="NCBI Taxonomy" id="2571155"/>
    <lineage>
        <taxon>Bacteria</taxon>
        <taxon>Pseudomonadati</taxon>
        <taxon>Bacteroidota</taxon>
        <taxon>Sphingobacteriia</taxon>
        <taxon>Sphingobacteriales</taxon>
        <taxon>Sphingobacteriaceae</taxon>
        <taxon>Sphingobacterium</taxon>
    </lineage>
</organism>
<feature type="transmembrane region" description="Helical" evidence="1">
    <location>
        <begin position="7"/>
        <end position="25"/>
    </location>
</feature>
<sequence>MEGITGIIAMVLIAIVAIEHLYILWMEMFAWETVGKRTFKSLPAELFGATKSLAANQGLYNGFLAAGLIWSLCIDNLEWQRYVALFFLGCVIIAAIFGAVTASKSILIKQGIPAILALIFVLLTYA</sequence>
<dbReference type="Proteomes" id="UP000306808">
    <property type="component" value="Unassembled WGS sequence"/>
</dbReference>
<keyword evidence="3" id="KW-1185">Reference proteome</keyword>
<feature type="transmembrane region" description="Helical" evidence="1">
    <location>
        <begin position="106"/>
        <end position="125"/>
    </location>
</feature>
<dbReference type="InterPro" id="IPR009732">
    <property type="entry name" value="DUF1304"/>
</dbReference>
<reference evidence="2 3" key="1">
    <citation type="submission" date="2019-04" db="EMBL/GenBank/DDBJ databases">
        <title>Sphingobacterium olei sp. nov., isolated from oil-contaminated soil.</title>
        <authorList>
            <person name="Liu B."/>
        </authorList>
    </citation>
    <scope>NUCLEOTIDE SEQUENCE [LARGE SCALE GENOMIC DNA]</scope>
    <source>
        <strain evidence="2 3">HAL-9</strain>
    </source>
</reference>
<dbReference type="PANTHER" id="PTHR38446:SF1">
    <property type="entry name" value="BLL0914 PROTEIN"/>
    <property type="match status" value="1"/>
</dbReference>
<evidence type="ECO:0000313" key="3">
    <source>
        <dbReference type="Proteomes" id="UP000306808"/>
    </source>
</evidence>
<name>A0A4U0P631_9SPHI</name>
<protein>
    <submittedName>
        <fullName evidence="2">DUF1304 domain-containing protein</fullName>
    </submittedName>
</protein>
<dbReference type="EMBL" id="SUME01000001">
    <property type="protein sequence ID" value="TJZ62875.1"/>
    <property type="molecule type" value="Genomic_DNA"/>
</dbReference>
<keyword evidence="1" id="KW-1133">Transmembrane helix</keyword>
<dbReference type="Pfam" id="PF06993">
    <property type="entry name" value="DUF1304"/>
    <property type="match status" value="1"/>
</dbReference>
<dbReference type="PANTHER" id="PTHR38446">
    <property type="entry name" value="BLL0914 PROTEIN"/>
    <property type="match status" value="1"/>
</dbReference>